<dbReference type="GO" id="GO:0005975">
    <property type="term" value="P:carbohydrate metabolic process"/>
    <property type="evidence" value="ECO:0007669"/>
    <property type="project" value="InterPro"/>
</dbReference>
<dbReference type="PANTHER" id="PTHR33307">
    <property type="entry name" value="ALPHA-RHAMNOSIDASE (EUROFUNG)"/>
    <property type="match status" value="1"/>
</dbReference>
<comment type="caution">
    <text evidence="3">The sequence shown here is derived from an EMBL/GenBank/DDBJ whole genome shotgun (WGS) entry which is preliminary data.</text>
</comment>
<dbReference type="Pfam" id="PF17389">
    <property type="entry name" value="Bac_rhamnosid6H"/>
    <property type="match status" value="1"/>
</dbReference>
<reference evidence="3 4" key="1">
    <citation type="submission" date="2019-04" db="EMBL/GenBank/DDBJ databases">
        <title>Draft genome sequences of Streptomyces avermitilis NBRC 14893.</title>
        <authorList>
            <person name="Komaki H."/>
            <person name="Tamura T."/>
            <person name="Hosoyama A."/>
        </authorList>
    </citation>
    <scope>NUCLEOTIDE SEQUENCE [LARGE SCALE GENOMIC DNA]</scope>
    <source>
        <strain evidence="3 4">NBRC 14893</strain>
    </source>
</reference>
<organism evidence="3 4">
    <name type="scientific">Streptomyces avermitilis</name>
    <dbReference type="NCBI Taxonomy" id="33903"/>
    <lineage>
        <taxon>Bacteria</taxon>
        <taxon>Bacillati</taxon>
        <taxon>Actinomycetota</taxon>
        <taxon>Actinomycetes</taxon>
        <taxon>Kitasatosporales</taxon>
        <taxon>Streptomycetaceae</taxon>
        <taxon>Streptomyces</taxon>
    </lineage>
</organism>
<feature type="domain" description="Alpha-L-rhamnosidase concanavalin-like" evidence="1">
    <location>
        <begin position="6"/>
        <end position="33"/>
    </location>
</feature>
<gene>
    <name evidence="3" type="ORF">SAV14893_078430</name>
</gene>
<dbReference type="InterPro" id="IPR012341">
    <property type="entry name" value="6hp_glycosidase-like_sf"/>
</dbReference>
<evidence type="ECO:0000259" key="2">
    <source>
        <dbReference type="Pfam" id="PF17389"/>
    </source>
</evidence>
<accession>A0A4D4M948</accession>
<sequence length="102" mass="11686">MGLPDHYKGFRYVQVSGLPHRPTPDQVLGRVVHTRVEEVSEFHCSEPFYERLDKAMRRTILNNLHGIPTDTAMYEKNGWTGDAQLGAPVMAYAFAVHRFLSR</sequence>
<name>A0A4D4M948_STRAX</name>
<evidence type="ECO:0000313" key="3">
    <source>
        <dbReference type="EMBL" id="GDY68450.1"/>
    </source>
</evidence>
<dbReference type="Gene3D" id="2.60.120.260">
    <property type="entry name" value="Galactose-binding domain-like"/>
    <property type="match status" value="1"/>
</dbReference>
<proteinExistence type="predicted"/>
<feature type="domain" description="Alpha-L-rhamnosidase six-hairpin glycosidase" evidence="2">
    <location>
        <begin position="38"/>
        <end position="101"/>
    </location>
</feature>
<dbReference type="Gene3D" id="1.50.10.10">
    <property type="match status" value="1"/>
</dbReference>
<dbReference type="Proteomes" id="UP000302139">
    <property type="component" value="Unassembled WGS sequence"/>
</dbReference>
<dbReference type="AlphaFoldDB" id="A0A4D4M948"/>
<evidence type="ECO:0000313" key="4">
    <source>
        <dbReference type="Proteomes" id="UP000302139"/>
    </source>
</evidence>
<dbReference type="InterPro" id="IPR016007">
    <property type="entry name" value="Alpha_rhamnosid"/>
</dbReference>
<protein>
    <submittedName>
        <fullName evidence="3">Uncharacterized protein</fullName>
    </submittedName>
</protein>
<dbReference type="EMBL" id="BJHX01000001">
    <property type="protein sequence ID" value="GDY68450.1"/>
    <property type="molecule type" value="Genomic_DNA"/>
</dbReference>
<evidence type="ECO:0000259" key="1">
    <source>
        <dbReference type="Pfam" id="PF05592"/>
    </source>
</evidence>
<dbReference type="Pfam" id="PF05592">
    <property type="entry name" value="Bac_rhamnosid"/>
    <property type="match status" value="1"/>
</dbReference>
<dbReference type="InterPro" id="IPR035396">
    <property type="entry name" value="Bac_rhamnosid6H"/>
</dbReference>
<dbReference type="RefSeq" id="WP_255253733.1">
    <property type="nucleotide sequence ID" value="NZ_BAABTN010000015.1"/>
</dbReference>
<dbReference type="PANTHER" id="PTHR33307:SF6">
    <property type="entry name" value="ALPHA-RHAMNOSIDASE (EUROFUNG)-RELATED"/>
    <property type="match status" value="1"/>
</dbReference>
<dbReference type="InterPro" id="IPR008902">
    <property type="entry name" value="Rhamnosid_concanavalin"/>
</dbReference>